<dbReference type="AlphaFoldDB" id="A0A7W9UYX1"/>
<organism evidence="2 3">
    <name type="scientific">Streptomyces zagrosensis</name>
    <dbReference type="NCBI Taxonomy" id="1042984"/>
    <lineage>
        <taxon>Bacteria</taxon>
        <taxon>Bacillati</taxon>
        <taxon>Actinomycetota</taxon>
        <taxon>Actinomycetes</taxon>
        <taxon>Kitasatosporales</taxon>
        <taxon>Streptomycetaceae</taxon>
        <taxon>Streptomyces</taxon>
    </lineage>
</organism>
<feature type="compositionally biased region" description="Basic and acidic residues" evidence="1">
    <location>
        <begin position="1"/>
        <end position="23"/>
    </location>
</feature>
<protein>
    <recommendedName>
        <fullName evidence="4">Methyltransferase</fullName>
    </recommendedName>
</protein>
<gene>
    <name evidence="2" type="ORF">FHS42_003480</name>
</gene>
<dbReference type="PIRSF" id="PIRSF017393">
    <property type="entry name" value="MTase_SAV2177"/>
    <property type="match status" value="1"/>
</dbReference>
<dbReference type="InterPro" id="IPR006764">
    <property type="entry name" value="SAM_dep_MeTrfase_SAV2177_type"/>
</dbReference>
<dbReference type="SUPFAM" id="SSF53335">
    <property type="entry name" value="S-adenosyl-L-methionine-dependent methyltransferases"/>
    <property type="match status" value="1"/>
</dbReference>
<dbReference type="Pfam" id="PF04672">
    <property type="entry name" value="Methyltransf_19"/>
    <property type="match status" value="1"/>
</dbReference>
<evidence type="ECO:0000313" key="3">
    <source>
        <dbReference type="Proteomes" id="UP000588098"/>
    </source>
</evidence>
<evidence type="ECO:0008006" key="4">
    <source>
        <dbReference type="Google" id="ProtNLM"/>
    </source>
</evidence>
<evidence type="ECO:0000256" key="1">
    <source>
        <dbReference type="SAM" id="MobiDB-lite"/>
    </source>
</evidence>
<proteinExistence type="predicted"/>
<dbReference type="Gene3D" id="3.40.50.150">
    <property type="entry name" value="Vaccinia Virus protein VP39"/>
    <property type="match status" value="1"/>
</dbReference>
<dbReference type="InterPro" id="IPR029063">
    <property type="entry name" value="SAM-dependent_MTases_sf"/>
</dbReference>
<keyword evidence="3" id="KW-1185">Reference proteome</keyword>
<dbReference type="EMBL" id="JACHJL010000008">
    <property type="protein sequence ID" value="MBB5936405.1"/>
    <property type="molecule type" value="Genomic_DNA"/>
</dbReference>
<dbReference type="RefSeq" id="WP_312866909.1">
    <property type="nucleotide sequence ID" value="NZ_JACHJL010000008.1"/>
</dbReference>
<evidence type="ECO:0000313" key="2">
    <source>
        <dbReference type="EMBL" id="MBB5936405.1"/>
    </source>
</evidence>
<feature type="region of interest" description="Disordered" evidence="1">
    <location>
        <begin position="1"/>
        <end position="26"/>
    </location>
</feature>
<name>A0A7W9UYX1_9ACTN</name>
<reference evidence="2 3" key="1">
    <citation type="submission" date="2020-08" db="EMBL/GenBank/DDBJ databases">
        <title>Genomic Encyclopedia of Type Strains, Phase III (KMG-III): the genomes of soil and plant-associated and newly described type strains.</title>
        <authorList>
            <person name="Whitman W."/>
        </authorList>
    </citation>
    <scope>NUCLEOTIDE SEQUENCE [LARGE SCALE GENOMIC DNA]</scope>
    <source>
        <strain evidence="2 3">CECT 8305</strain>
    </source>
</reference>
<sequence>MSDDRAKAPEKCDIRKEPHKVGSEENVQLNNTRLSQDKPHSARMYDYFLGGKTNYVVDRQAAEEVLRHRPGVVVAARANRAFTNRAVKYLALAGIRQFIDIGTGIPTAPNMHEIAQSIAADSTVVYVDNDPIVLVYAEELLDSAPEGATRYVEADATNAHAVLAAVRETGCVDFTRPVAVNLHALLHFMPDSHGPYDVVRTLIDHLAPGSYLSVSHVTGEFAPAAWQAIADIYTNAGTPVQIRSREQIARFFDGLQLVEPGLVVAHRWKPEPASGPSLVTDADVSLYAGIGRKV</sequence>
<dbReference type="Proteomes" id="UP000588098">
    <property type="component" value="Unassembled WGS sequence"/>
</dbReference>
<accession>A0A7W9UYX1</accession>
<comment type="caution">
    <text evidence="2">The sequence shown here is derived from an EMBL/GenBank/DDBJ whole genome shotgun (WGS) entry which is preliminary data.</text>
</comment>